<dbReference type="InterPro" id="IPR025836">
    <property type="entry name" value="Zn_knuckle_CX2CX4HX4C"/>
</dbReference>
<feature type="domain" description="Zinc knuckle CX2CX4HX4C" evidence="1">
    <location>
        <begin position="38"/>
        <end position="82"/>
    </location>
</feature>
<protein>
    <recommendedName>
        <fullName evidence="1">Zinc knuckle CX2CX4HX4C domain-containing protein</fullName>
    </recommendedName>
</protein>
<dbReference type="Pfam" id="PF14392">
    <property type="entry name" value="zf-CCHC_4"/>
    <property type="match status" value="1"/>
</dbReference>
<sequence length="100" mass="11088">MNFGVASLIGNAIGKFRDNEIDESGRSWGGSLRIRVAIDVTQTLIHALQICTTVVDEQVISFTYERLQNFCYLCGCLGHISAYYELQLKESVWPGNAAEA</sequence>
<dbReference type="AlphaFoldDB" id="A0AAW2TZM8"/>
<comment type="caution">
    <text evidence="2">The sequence shown here is derived from an EMBL/GenBank/DDBJ whole genome shotgun (WGS) entry which is preliminary data.</text>
</comment>
<name>A0AAW2TZM8_SESRA</name>
<gene>
    <name evidence="2" type="ORF">Sradi_1907200</name>
</gene>
<organism evidence="2">
    <name type="scientific">Sesamum radiatum</name>
    <name type="common">Black benniseed</name>
    <dbReference type="NCBI Taxonomy" id="300843"/>
    <lineage>
        <taxon>Eukaryota</taxon>
        <taxon>Viridiplantae</taxon>
        <taxon>Streptophyta</taxon>
        <taxon>Embryophyta</taxon>
        <taxon>Tracheophyta</taxon>
        <taxon>Spermatophyta</taxon>
        <taxon>Magnoliopsida</taxon>
        <taxon>eudicotyledons</taxon>
        <taxon>Gunneridae</taxon>
        <taxon>Pentapetalae</taxon>
        <taxon>asterids</taxon>
        <taxon>lamiids</taxon>
        <taxon>Lamiales</taxon>
        <taxon>Pedaliaceae</taxon>
        <taxon>Sesamum</taxon>
    </lineage>
</organism>
<proteinExistence type="predicted"/>
<reference evidence="2" key="1">
    <citation type="submission" date="2020-06" db="EMBL/GenBank/DDBJ databases">
        <authorList>
            <person name="Li T."/>
            <person name="Hu X."/>
            <person name="Zhang T."/>
            <person name="Song X."/>
            <person name="Zhang H."/>
            <person name="Dai N."/>
            <person name="Sheng W."/>
            <person name="Hou X."/>
            <person name="Wei L."/>
        </authorList>
    </citation>
    <scope>NUCLEOTIDE SEQUENCE</scope>
    <source>
        <strain evidence="2">G02</strain>
        <tissue evidence="2">Leaf</tissue>
    </source>
</reference>
<evidence type="ECO:0000313" key="2">
    <source>
        <dbReference type="EMBL" id="KAL0409728.1"/>
    </source>
</evidence>
<evidence type="ECO:0000259" key="1">
    <source>
        <dbReference type="Pfam" id="PF14392"/>
    </source>
</evidence>
<dbReference type="EMBL" id="JACGWJ010000007">
    <property type="protein sequence ID" value="KAL0409728.1"/>
    <property type="molecule type" value="Genomic_DNA"/>
</dbReference>
<reference evidence="2" key="2">
    <citation type="journal article" date="2024" name="Plant">
        <title>Genomic evolution and insights into agronomic trait innovations of Sesamum species.</title>
        <authorList>
            <person name="Miao H."/>
            <person name="Wang L."/>
            <person name="Qu L."/>
            <person name="Liu H."/>
            <person name="Sun Y."/>
            <person name="Le M."/>
            <person name="Wang Q."/>
            <person name="Wei S."/>
            <person name="Zheng Y."/>
            <person name="Lin W."/>
            <person name="Duan Y."/>
            <person name="Cao H."/>
            <person name="Xiong S."/>
            <person name="Wang X."/>
            <person name="Wei L."/>
            <person name="Li C."/>
            <person name="Ma Q."/>
            <person name="Ju M."/>
            <person name="Zhao R."/>
            <person name="Li G."/>
            <person name="Mu C."/>
            <person name="Tian Q."/>
            <person name="Mei H."/>
            <person name="Zhang T."/>
            <person name="Gao T."/>
            <person name="Zhang H."/>
        </authorList>
    </citation>
    <scope>NUCLEOTIDE SEQUENCE</scope>
    <source>
        <strain evidence="2">G02</strain>
    </source>
</reference>
<accession>A0AAW2TZM8</accession>